<dbReference type="PANTHER" id="PTHR43798:SF31">
    <property type="entry name" value="AB HYDROLASE SUPERFAMILY PROTEIN YCLE"/>
    <property type="match status" value="1"/>
</dbReference>
<organism evidence="3 4">
    <name type="scientific">Ornatilinea apprima</name>
    <dbReference type="NCBI Taxonomy" id="1134406"/>
    <lineage>
        <taxon>Bacteria</taxon>
        <taxon>Bacillati</taxon>
        <taxon>Chloroflexota</taxon>
        <taxon>Anaerolineae</taxon>
        <taxon>Anaerolineales</taxon>
        <taxon>Anaerolineaceae</taxon>
        <taxon>Ornatilinea</taxon>
    </lineage>
</organism>
<dbReference type="GO" id="GO:0016787">
    <property type="term" value="F:hydrolase activity"/>
    <property type="evidence" value="ECO:0007669"/>
    <property type="project" value="UniProtKB-KW"/>
</dbReference>
<evidence type="ECO:0000313" key="4">
    <source>
        <dbReference type="Proteomes" id="UP000050417"/>
    </source>
</evidence>
<dbReference type="Pfam" id="PF12697">
    <property type="entry name" value="Abhydrolase_6"/>
    <property type="match status" value="1"/>
</dbReference>
<proteinExistence type="predicted"/>
<dbReference type="Proteomes" id="UP000050417">
    <property type="component" value="Unassembled WGS sequence"/>
</dbReference>
<dbReference type="STRING" id="1134406.ADN00_03545"/>
<dbReference type="OrthoDB" id="252464at2"/>
<protein>
    <recommendedName>
        <fullName evidence="2">AB hydrolase-1 domain-containing protein</fullName>
    </recommendedName>
</protein>
<dbReference type="SUPFAM" id="SSF53474">
    <property type="entry name" value="alpha/beta-Hydrolases"/>
    <property type="match status" value="1"/>
</dbReference>
<name>A0A0N8GNT3_9CHLR</name>
<gene>
    <name evidence="3" type="ORF">ADN00_03545</name>
</gene>
<dbReference type="InterPro" id="IPR050266">
    <property type="entry name" value="AB_hydrolase_sf"/>
</dbReference>
<dbReference type="PANTHER" id="PTHR43798">
    <property type="entry name" value="MONOACYLGLYCEROL LIPASE"/>
    <property type="match status" value="1"/>
</dbReference>
<dbReference type="GO" id="GO:0016020">
    <property type="term" value="C:membrane"/>
    <property type="evidence" value="ECO:0007669"/>
    <property type="project" value="TreeGrafter"/>
</dbReference>
<evidence type="ECO:0000259" key="2">
    <source>
        <dbReference type="Pfam" id="PF12697"/>
    </source>
</evidence>
<dbReference type="EMBL" id="LGCL01000015">
    <property type="protein sequence ID" value="KPL78978.1"/>
    <property type="molecule type" value="Genomic_DNA"/>
</dbReference>
<evidence type="ECO:0000313" key="3">
    <source>
        <dbReference type="EMBL" id="KPL78978.1"/>
    </source>
</evidence>
<dbReference type="Gene3D" id="3.40.50.1820">
    <property type="entry name" value="alpha/beta hydrolase"/>
    <property type="match status" value="1"/>
</dbReference>
<keyword evidence="1" id="KW-0378">Hydrolase</keyword>
<dbReference type="InterPro" id="IPR000073">
    <property type="entry name" value="AB_hydrolase_1"/>
</dbReference>
<comment type="caution">
    <text evidence="3">The sequence shown here is derived from an EMBL/GenBank/DDBJ whole genome shotgun (WGS) entry which is preliminary data.</text>
</comment>
<accession>A0A0N8GNT3</accession>
<dbReference type="AlphaFoldDB" id="A0A0N8GNT3"/>
<evidence type="ECO:0000256" key="1">
    <source>
        <dbReference type="ARBA" id="ARBA00022801"/>
    </source>
</evidence>
<reference evidence="3 4" key="1">
    <citation type="submission" date="2015-07" db="EMBL/GenBank/DDBJ databases">
        <title>Genome sequence of Ornatilinea apprima DSM 23815.</title>
        <authorList>
            <person name="Hemp J."/>
            <person name="Ward L.M."/>
            <person name="Pace L.A."/>
            <person name="Fischer W.W."/>
        </authorList>
    </citation>
    <scope>NUCLEOTIDE SEQUENCE [LARGE SCALE GENOMIC DNA]</scope>
    <source>
        <strain evidence="3 4">P3M-1</strain>
    </source>
</reference>
<keyword evidence="4" id="KW-1185">Reference proteome</keyword>
<sequence>MKSETVNLDFEARGSGTPVVLLHGFPFNRRIWEDVNALLDEDLRLILPDLRGHGRSPVGERTNTMGAMARDVAALLDRLGIEQVVVAGHSMGGYAALAFARLFPRRLLGLGLIASHPLADSAEKAASRQASAERLEREGLGFLAESMPAQLSDIAHLYPRMKEIILENSSAGAAAAQLGMAARGDETATLQGLKAPALIIAGRRDRVVSLETAEAASRMLVNGRLVVLDDAGHMPMLECPQETARAILELARRVQ</sequence>
<dbReference type="PRINTS" id="PR00111">
    <property type="entry name" value="ABHYDROLASE"/>
</dbReference>
<feature type="domain" description="AB hydrolase-1" evidence="2">
    <location>
        <begin position="19"/>
        <end position="246"/>
    </location>
</feature>
<dbReference type="RefSeq" id="WP_075061587.1">
    <property type="nucleotide sequence ID" value="NZ_LGCL01000015.1"/>
</dbReference>
<dbReference type="InterPro" id="IPR029058">
    <property type="entry name" value="AB_hydrolase_fold"/>
</dbReference>